<proteinExistence type="predicted"/>
<accession>A0ACD4RGX0</accession>
<evidence type="ECO:0000313" key="1">
    <source>
        <dbReference type="EMBL" id="WHZ59737.1"/>
    </source>
</evidence>
<organism evidence="1 2">
    <name type="scientific">Metabacillus hrfriensis</name>
    <dbReference type="NCBI Taxonomy" id="3048891"/>
    <lineage>
        <taxon>Bacteria</taxon>
        <taxon>Bacillati</taxon>
        <taxon>Bacillota</taxon>
        <taxon>Bacilli</taxon>
        <taxon>Bacillales</taxon>
        <taxon>Bacillaceae</taxon>
        <taxon>Metabacillus</taxon>
    </lineage>
</organism>
<reference evidence="2" key="1">
    <citation type="journal article" date="2025" name="Aquaculture">
        <title>Assessment of the bioflocculant production and safety properties of Metabacillus hrfriensis sp. nov. based on phenotypic and whole-genome sequencing analysis.</title>
        <authorList>
            <person name="Zhang R."/>
            <person name="Zhao Z."/>
            <person name="Luo L."/>
            <person name="Wang S."/>
            <person name="Guo K."/>
            <person name="Xu W."/>
        </authorList>
    </citation>
    <scope>NUCLEOTIDE SEQUENCE [LARGE SCALE GENOMIC DNA]</scope>
    <source>
        <strain evidence="2">CT-WN-B3</strain>
    </source>
</reference>
<name>A0ACD4RGX0_9BACI</name>
<gene>
    <name evidence="1" type="primary">spoIIGA</name>
    <name evidence="1" type="ORF">QLQ22_10560</name>
</gene>
<protein>
    <submittedName>
        <fullName evidence="1">Sigma-E processing peptidase SpoIIGA</fullName>
    </submittedName>
</protein>
<dbReference type="EMBL" id="CP126116">
    <property type="protein sequence ID" value="WHZ59737.1"/>
    <property type="molecule type" value="Genomic_DNA"/>
</dbReference>
<dbReference type="Proteomes" id="UP001226091">
    <property type="component" value="Chromosome"/>
</dbReference>
<sequence length="309" mass="34540">MSIYLDVIWFLNFSFDLLLLLLTAILLKRKIWKLRIVIGALIGSSIILLMFTPFASLAVHPFGKLLVSIMMVLSAFGFKRFKYFAQSLFTFYFVTFMVGGGMIGAHYFIQTEIGIFDGILMTNKGGFGDPISWLFVLIGFPAAWIFSRKRLDDLEMKKIQYDQIVSVSIKIGDISFCLKGLIDSGNQLYDPISKSPVMIVDAQKAAEYLPDPLISIALQEDVMAALAASEEPHPLENRVRIIPFRVVGKSNQFLIGLKPDEVIITTADETIQVPKAIVGLNRTSLSPEEEYECIVHPKMLQSGSIQDVS</sequence>
<evidence type="ECO:0000313" key="2">
    <source>
        <dbReference type="Proteomes" id="UP001226091"/>
    </source>
</evidence>
<keyword evidence="2" id="KW-1185">Reference proteome</keyword>